<dbReference type="PROSITE" id="PS50943">
    <property type="entry name" value="HTH_CROC1"/>
    <property type="match status" value="1"/>
</dbReference>
<protein>
    <submittedName>
        <fullName evidence="2">Helix-turn-helix transcriptional regulator</fullName>
    </submittedName>
</protein>
<feature type="domain" description="HTH cro/C1-type" evidence="1">
    <location>
        <begin position="10"/>
        <end position="66"/>
    </location>
</feature>
<evidence type="ECO:0000313" key="3">
    <source>
        <dbReference type="Proteomes" id="UP000634780"/>
    </source>
</evidence>
<sequence length="413" mass="44757">MRNQSVGRRVAYWREQRHITQSDFGALMRKSRRWVQDLEGGLRQSDPRLSVLEQAAAVLQVPLETLLRDVPRAQCRDRVELNAVRAALQRHDVLTGTTADETVLLPADVLERRLAHARSAFQSGHFASLGRLIPKLLIDTNHAVAHRRNAGCPSGFRLLSLVLELAQAVAIKYGDSNLALTGSHRAVVAAERSQDPVVIASAARHLADAMIMHGQAHAAVSFALTAAQRLESALRTRRADGVSVLGMLYLKAAMAQAAIGASDDRAAAAAARTVACLLKQADKHAKELGTDGLNAMWTAFGTTNVRLHQVAAHVHLSQAAEAIAVANAIPDTALKALPKERRAHFLADLAHGFTQVGNHTMAVNALLDAENQAKEEVRRRPRTRQLVEKLRLLGTGSADRRLQALAMRCGLPG</sequence>
<name>A0ABS0XGS8_9ACTN</name>
<dbReference type="SMART" id="SM00530">
    <property type="entry name" value="HTH_XRE"/>
    <property type="match status" value="1"/>
</dbReference>
<dbReference type="EMBL" id="JAEKOZ010000036">
    <property type="protein sequence ID" value="MBJ3812390.1"/>
    <property type="molecule type" value="Genomic_DNA"/>
</dbReference>
<dbReference type="InterPro" id="IPR010982">
    <property type="entry name" value="Lambda_DNA-bd_dom_sf"/>
</dbReference>
<keyword evidence="3" id="KW-1185">Reference proteome</keyword>
<evidence type="ECO:0000313" key="2">
    <source>
        <dbReference type="EMBL" id="MBJ3812390.1"/>
    </source>
</evidence>
<dbReference type="Gene3D" id="1.10.260.40">
    <property type="entry name" value="lambda repressor-like DNA-binding domains"/>
    <property type="match status" value="1"/>
</dbReference>
<dbReference type="InterPro" id="IPR001387">
    <property type="entry name" value="Cro/C1-type_HTH"/>
</dbReference>
<evidence type="ECO:0000259" key="1">
    <source>
        <dbReference type="PROSITE" id="PS50943"/>
    </source>
</evidence>
<proteinExistence type="predicted"/>
<dbReference type="SUPFAM" id="SSF47413">
    <property type="entry name" value="lambda repressor-like DNA-binding domains"/>
    <property type="match status" value="1"/>
</dbReference>
<reference evidence="2 3" key="1">
    <citation type="submission" date="2020-12" db="EMBL/GenBank/DDBJ databases">
        <title>Streptomyces typhae sp. nov., a novel endophytic actinomycete isolated from the root of cattail pollen (Typha angustifolia L.).</title>
        <authorList>
            <person name="Peng C."/>
            <person name="Liu C."/>
        </authorList>
    </citation>
    <scope>NUCLEOTIDE SEQUENCE [LARGE SCALE GENOMIC DNA]</scope>
    <source>
        <strain evidence="2 3">JCM 4753</strain>
    </source>
</reference>
<comment type="caution">
    <text evidence="2">The sequence shown here is derived from an EMBL/GenBank/DDBJ whole genome shotgun (WGS) entry which is preliminary data.</text>
</comment>
<dbReference type="Proteomes" id="UP000634780">
    <property type="component" value="Unassembled WGS sequence"/>
</dbReference>
<gene>
    <name evidence="2" type="ORF">JGB26_35805</name>
</gene>
<dbReference type="CDD" id="cd00093">
    <property type="entry name" value="HTH_XRE"/>
    <property type="match status" value="1"/>
</dbReference>
<organism evidence="2 3">
    <name type="scientific">Streptomyces flavofungini</name>
    <dbReference type="NCBI Taxonomy" id="68200"/>
    <lineage>
        <taxon>Bacteria</taxon>
        <taxon>Bacillati</taxon>
        <taxon>Actinomycetota</taxon>
        <taxon>Actinomycetes</taxon>
        <taxon>Kitasatosporales</taxon>
        <taxon>Streptomycetaceae</taxon>
        <taxon>Streptomyces</taxon>
    </lineage>
</organism>
<accession>A0ABS0XGS8</accession>